<dbReference type="PANTHER" id="PTHR46373">
    <property type="entry name" value="PROTEIN RKD4"/>
    <property type="match status" value="1"/>
</dbReference>
<keyword evidence="6" id="KW-0539">Nucleus</keyword>
<evidence type="ECO:0000256" key="5">
    <source>
        <dbReference type="ARBA" id="ARBA00023163"/>
    </source>
</evidence>
<dbReference type="EMBL" id="JAHRHJ020000010">
    <property type="protein sequence ID" value="KAH9299709.1"/>
    <property type="molecule type" value="Genomic_DNA"/>
</dbReference>
<evidence type="ECO:0000256" key="1">
    <source>
        <dbReference type="ARBA" id="ARBA00004049"/>
    </source>
</evidence>
<evidence type="ECO:0000313" key="10">
    <source>
        <dbReference type="Proteomes" id="UP000824469"/>
    </source>
</evidence>
<dbReference type="PANTHER" id="PTHR46373:SF2">
    <property type="entry name" value="RWP-RK DOMAIN-CONTAINING PROTEIN"/>
    <property type="match status" value="1"/>
</dbReference>
<feature type="non-terminal residue" evidence="9">
    <location>
        <position position="336"/>
    </location>
</feature>
<name>A0AA38FBD9_TAXCH</name>
<comment type="caution">
    <text evidence="9">The sequence shown here is derived from an EMBL/GenBank/DDBJ whole genome shotgun (WGS) entry which is preliminary data.</text>
</comment>
<evidence type="ECO:0000256" key="4">
    <source>
        <dbReference type="ARBA" id="ARBA00023125"/>
    </source>
</evidence>
<proteinExistence type="predicted"/>
<dbReference type="GO" id="GO:0003700">
    <property type="term" value="F:DNA-binding transcription factor activity"/>
    <property type="evidence" value="ECO:0007669"/>
    <property type="project" value="InterPro"/>
</dbReference>
<reference evidence="9 10" key="1">
    <citation type="journal article" date="2021" name="Nat. Plants">
        <title>The Taxus genome provides insights into paclitaxel biosynthesis.</title>
        <authorList>
            <person name="Xiong X."/>
            <person name="Gou J."/>
            <person name="Liao Q."/>
            <person name="Li Y."/>
            <person name="Zhou Q."/>
            <person name="Bi G."/>
            <person name="Li C."/>
            <person name="Du R."/>
            <person name="Wang X."/>
            <person name="Sun T."/>
            <person name="Guo L."/>
            <person name="Liang H."/>
            <person name="Lu P."/>
            <person name="Wu Y."/>
            <person name="Zhang Z."/>
            <person name="Ro D.K."/>
            <person name="Shang Y."/>
            <person name="Huang S."/>
            <person name="Yan J."/>
        </authorList>
    </citation>
    <scope>NUCLEOTIDE SEQUENCE [LARGE SCALE GENOMIC DNA]</scope>
    <source>
        <strain evidence="9">Ta-2019</strain>
    </source>
</reference>
<protein>
    <recommendedName>
        <fullName evidence="8">RWP-RK domain-containing protein</fullName>
    </recommendedName>
</protein>
<comment type="function">
    <text evidence="1">Putative transcription factor.</text>
</comment>
<organism evidence="9 10">
    <name type="scientific">Taxus chinensis</name>
    <name type="common">Chinese yew</name>
    <name type="synonym">Taxus wallichiana var. chinensis</name>
    <dbReference type="NCBI Taxonomy" id="29808"/>
    <lineage>
        <taxon>Eukaryota</taxon>
        <taxon>Viridiplantae</taxon>
        <taxon>Streptophyta</taxon>
        <taxon>Embryophyta</taxon>
        <taxon>Tracheophyta</taxon>
        <taxon>Spermatophyta</taxon>
        <taxon>Pinopsida</taxon>
        <taxon>Pinidae</taxon>
        <taxon>Conifers II</taxon>
        <taxon>Cupressales</taxon>
        <taxon>Taxaceae</taxon>
        <taxon>Taxus</taxon>
    </lineage>
</organism>
<evidence type="ECO:0000256" key="6">
    <source>
        <dbReference type="ARBA" id="ARBA00023242"/>
    </source>
</evidence>
<dbReference type="Pfam" id="PF02042">
    <property type="entry name" value="RWP-RK"/>
    <property type="match status" value="1"/>
</dbReference>
<keyword evidence="5" id="KW-0804">Transcription</keyword>
<sequence length="336" mass="37389">ERNVFQELFSSPLLCSCSGGKNLCPYSPLLCIYSHLLCSCSGGKNLCPAKMQQVKQEEQEILNLASDHDFWKSIFESHTAPAYADLDEKFAQPLSIDISSSEVYTTSDSLWAASDLNLIERDADRDERSVSGGGRAYKARPDLNYCDKSSAGQDFLPNSNSVPLQRVTVKESMSSERTTRNAMMPPSQQRSDISYTELSHYFHMPILQAARELKVGLTVLKKRCRECGILRWPHRKMKSLGNLIDKIQEQAKINGGASQAVEILKEQKRLMEEIPGIELDERTKRLRQACYKADFKKRRAAQNSTSTSTCSINSNSSLSSSSVSDSTASLSCSSSL</sequence>
<dbReference type="Proteomes" id="UP000824469">
    <property type="component" value="Unassembled WGS sequence"/>
</dbReference>
<feature type="region of interest" description="Disordered" evidence="7">
    <location>
        <begin position="301"/>
        <end position="336"/>
    </location>
</feature>
<keyword evidence="4" id="KW-0238">DNA-binding</keyword>
<dbReference type="InterPro" id="IPR044607">
    <property type="entry name" value="RKD-like"/>
</dbReference>
<evidence type="ECO:0000256" key="2">
    <source>
        <dbReference type="ARBA" id="ARBA00023015"/>
    </source>
</evidence>
<evidence type="ECO:0000313" key="9">
    <source>
        <dbReference type="EMBL" id="KAH9299709.1"/>
    </source>
</evidence>
<evidence type="ECO:0000259" key="8">
    <source>
        <dbReference type="PROSITE" id="PS51519"/>
    </source>
</evidence>
<evidence type="ECO:0000256" key="7">
    <source>
        <dbReference type="SAM" id="MobiDB-lite"/>
    </source>
</evidence>
<dbReference type="InterPro" id="IPR003035">
    <property type="entry name" value="RWP-RK_dom"/>
</dbReference>
<feature type="region of interest" description="Disordered" evidence="7">
    <location>
        <begin position="171"/>
        <end position="190"/>
    </location>
</feature>
<dbReference type="GO" id="GO:0003677">
    <property type="term" value="F:DNA binding"/>
    <property type="evidence" value="ECO:0007669"/>
    <property type="project" value="UniProtKB-KW"/>
</dbReference>
<keyword evidence="2" id="KW-0805">Transcription regulation</keyword>
<feature type="compositionally biased region" description="Low complexity" evidence="7">
    <location>
        <begin position="303"/>
        <end position="336"/>
    </location>
</feature>
<dbReference type="PROSITE" id="PS51519">
    <property type="entry name" value="RWP_RK"/>
    <property type="match status" value="1"/>
</dbReference>
<gene>
    <name evidence="9" type="ORF">KI387_031391</name>
</gene>
<evidence type="ECO:0000256" key="3">
    <source>
        <dbReference type="ARBA" id="ARBA00023054"/>
    </source>
</evidence>
<accession>A0AA38FBD9</accession>
<feature type="domain" description="RWP-RK" evidence="8">
    <location>
        <begin position="174"/>
        <end position="260"/>
    </location>
</feature>
<keyword evidence="3" id="KW-0175">Coiled coil</keyword>
<dbReference type="AlphaFoldDB" id="A0AA38FBD9"/>
<keyword evidence="10" id="KW-1185">Reference proteome</keyword>